<dbReference type="PROSITE" id="PS01124">
    <property type="entry name" value="HTH_ARAC_FAMILY_2"/>
    <property type="match status" value="1"/>
</dbReference>
<dbReference type="InterPro" id="IPR020449">
    <property type="entry name" value="Tscrpt_reg_AraC-type_HTH"/>
</dbReference>
<evidence type="ECO:0000313" key="6">
    <source>
        <dbReference type="Proteomes" id="UP000199045"/>
    </source>
</evidence>
<keyword evidence="3" id="KW-0804">Transcription</keyword>
<dbReference type="InterPro" id="IPR018060">
    <property type="entry name" value="HTH_AraC"/>
</dbReference>
<accession>A0A1G7NR02</accession>
<dbReference type="AlphaFoldDB" id="A0A1G7NR02"/>
<sequence>MNYVDIHSISELHEFFRYGKPVHPLISIVDLAKVERSHRVPGDVYRLNLYSVSCKKIKGVFGYGRTTYDFSEGSLMFSAPYQALSPDPNIKVIEGWGIYIHPDLLNVNTRGRKITEFSFFGYDANEALHISEVEKVILEDCIRNIQREIGLNLDKHSANLILSNLELFFAYCDRFYDRQFLTREKSSNDIVQRFDRLLTDYFNQESLIGTGLPEVKYFASQLNLSTNYLADLLNKYTGKSTQEHIYFRLIDKAKSLLWSTEKAVSEIAYDLGFEHPSHFTKLFKRKTGVSPKDYRNQH</sequence>
<proteinExistence type="predicted"/>
<dbReference type="OrthoDB" id="9816214at2"/>
<dbReference type="PRINTS" id="PR00032">
    <property type="entry name" value="HTHARAC"/>
</dbReference>
<evidence type="ECO:0000259" key="4">
    <source>
        <dbReference type="PROSITE" id="PS01124"/>
    </source>
</evidence>
<dbReference type="GO" id="GO:0003700">
    <property type="term" value="F:DNA-binding transcription factor activity"/>
    <property type="evidence" value="ECO:0007669"/>
    <property type="project" value="InterPro"/>
</dbReference>
<evidence type="ECO:0000313" key="5">
    <source>
        <dbReference type="EMBL" id="SDF76474.1"/>
    </source>
</evidence>
<dbReference type="EMBL" id="FNBN01000002">
    <property type="protein sequence ID" value="SDF76474.1"/>
    <property type="molecule type" value="Genomic_DNA"/>
</dbReference>
<dbReference type="RefSeq" id="WP_089831632.1">
    <property type="nucleotide sequence ID" value="NZ_FNBN01000002.1"/>
</dbReference>
<dbReference type="GO" id="GO:0043565">
    <property type="term" value="F:sequence-specific DNA binding"/>
    <property type="evidence" value="ECO:0007669"/>
    <property type="project" value="InterPro"/>
</dbReference>
<name>A0A1G7NR02_CHIFI</name>
<dbReference type="PANTHER" id="PTHR43280:SF32">
    <property type="entry name" value="TRANSCRIPTIONAL REGULATORY PROTEIN"/>
    <property type="match status" value="1"/>
</dbReference>
<organism evidence="5 6">
    <name type="scientific">Chitinophaga filiformis</name>
    <name type="common">Myxococcus filiformis</name>
    <name type="synonym">Flexibacter filiformis</name>
    <dbReference type="NCBI Taxonomy" id="104663"/>
    <lineage>
        <taxon>Bacteria</taxon>
        <taxon>Pseudomonadati</taxon>
        <taxon>Bacteroidota</taxon>
        <taxon>Chitinophagia</taxon>
        <taxon>Chitinophagales</taxon>
        <taxon>Chitinophagaceae</taxon>
        <taxon>Chitinophaga</taxon>
    </lineage>
</organism>
<feature type="domain" description="HTH araC/xylS-type" evidence="4">
    <location>
        <begin position="192"/>
        <end position="297"/>
    </location>
</feature>
<gene>
    <name evidence="5" type="ORF">SAMN04488121_102903</name>
</gene>
<keyword evidence="2 5" id="KW-0238">DNA-binding</keyword>
<dbReference type="SMART" id="SM00342">
    <property type="entry name" value="HTH_ARAC"/>
    <property type="match status" value="1"/>
</dbReference>
<dbReference type="Proteomes" id="UP000199045">
    <property type="component" value="Unassembled WGS sequence"/>
</dbReference>
<dbReference type="SUPFAM" id="SSF46689">
    <property type="entry name" value="Homeodomain-like"/>
    <property type="match status" value="1"/>
</dbReference>
<evidence type="ECO:0000256" key="3">
    <source>
        <dbReference type="ARBA" id="ARBA00023163"/>
    </source>
</evidence>
<dbReference type="Pfam" id="PF12833">
    <property type="entry name" value="HTH_18"/>
    <property type="match status" value="1"/>
</dbReference>
<dbReference type="PANTHER" id="PTHR43280">
    <property type="entry name" value="ARAC-FAMILY TRANSCRIPTIONAL REGULATOR"/>
    <property type="match status" value="1"/>
</dbReference>
<dbReference type="STRING" id="104663.SAMN04488121_102903"/>
<evidence type="ECO:0000256" key="1">
    <source>
        <dbReference type="ARBA" id="ARBA00023015"/>
    </source>
</evidence>
<dbReference type="Gene3D" id="1.10.10.60">
    <property type="entry name" value="Homeodomain-like"/>
    <property type="match status" value="1"/>
</dbReference>
<dbReference type="InterPro" id="IPR009057">
    <property type="entry name" value="Homeodomain-like_sf"/>
</dbReference>
<evidence type="ECO:0000256" key="2">
    <source>
        <dbReference type="ARBA" id="ARBA00023125"/>
    </source>
</evidence>
<protein>
    <submittedName>
        <fullName evidence="5">AraC-type DNA-binding protein</fullName>
    </submittedName>
</protein>
<keyword evidence="1" id="KW-0805">Transcription regulation</keyword>
<reference evidence="5 6" key="1">
    <citation type="submission" date="2016-10" db="EMBL/GenBank/DDBJ databases">
        <authorList>
            <person name="de Groot N.N."/>
        </authorList>
    </citation>
    <scope>NUCLEOTIDE SEQUENCE [LARGE SCALE GENOMIC DNA]</scope>
    <source>
        <strain evidence="5 6">DSM 527</strain>
    </source>
</reference>